<dbReference type="STRING" id="50429.A0A2B4RVG2"/>
<feature type="domain" description="Integrase zinc-binding" evidence="3">
    <location>
        <begin position="289"/>
        <end position="332"/>
    </location>
</feature>
<protein>
    <submittedName>
        <fullName evidence="4">Transposon Tf2-11 polyprotein</fullName>
    </submittedName>
</protein>
<evidence type="ECO:0000313" key="5">
    <source>
        <dbReference type="Proteomes" id="UP000225706"/>
    </source>
</evidence>
<dbReference type="OrthoDB" id="5988588at2759"/>
<dbReference type="InterPro" id="IPR041588">
    <property type="entry name" value="Integrase_H2C2"/>
</dbReference>
<dbReference type="InterPro" id="IPR050951">
    <property type="entry name" value="Retrovirus_Pol_polyprotein"/>
</dbReference>
<dbReference type="Proteomes" id="UP000225706">
    <property type="component" value="Unassembled WGS sequence"/>
</dbReference>
<feature type="domain" description="Reverse transcriptase/retrotransposon-derived protein RNase H-like" evidence="2">
    <location>
        <begin position="80"/>
        <end position="156"/>
    </location>
</feature>
<dbReference type="FunFam" id="3.30.70.270:FF:000020">
    <property type="entry name" value="Transposon Tf2-6 polyprotein-like Protein"/>
    <property type="match status" value="1"/>
</dbReference>
<organism evidence="4 5">
    <name type="scientific">Stylophora pistillata</name>
    <name type="common">Smooth cauliflower coral</name>
    <dbReference type="NCBI Taxonomy" id="50429"/>
    <lineage>
        <taxon>Eukaryota</taxon>
        <taxon>Metazoa</taxon>
        <taxon>Cnidaria</taxon>
        <taxon>Anthozoa</taxon>
        <taxon>Hexacorallia</taxon>
        <taxon>Scleractinia</taxon>
        <taxon>Astrocoeniina</taxon>
        <taxon>Pocilloporidae</taxon>
        <taxon>Stylophora</taxon>
    </lineage>
</organism>
<comment type="caution">
    <text evidence="4">The sequence shown here is derived from an EMBL/GenBank/DDBJ whole genome shotgun (WGS) entry which is preliminary data.</text>
</comment>
<proteinExistence type="predicted"/>
<dbReference type="AlphaFoldDB" id="A0A2B4RVG2"/>
<reference evidence="5" key="1">
    <citation type="journal article" date="2017" name="bioRxiv">
        <title>Comparative analysis of the genomes of Stylophora pistillata and Acropora digitifera provides evidence for extensive differences between species of corals.</title>
        <authorList>
            <person name="Voolstra C.R."/>
            <person name="Li Y."/>
            <person name="Liew Y.J."/>
            <person name="Baumgarten S."/>
            <person name="Zoccola D."/>
            <person name="Flot J.-F."/>
            <person name="Tambutte S."/>
            <person name="Allemand D."/>
            <person name="Aranda M."/>
        </authorList>
    </citation>
    <scope>NUCLEOTIDE SEQUENCE [LARGE SCALE GENOMIC DNA]</scope>
</reference>
<evidence type="ECO:0000256" key="1">
    <source>
        <dbReference type="SAM" id="MobiDB-lite"/>
    </source>
</evidence>
<dbReference type="Pfam" id="PF17919">
    <property type="entry name" value="RT_RNaseH_2"/>
    <property type="match status" value="1"/>
</dbReference>
<dbReference type="PANTHER" id="PTHR37984">
    <property type="entry name" value="PROTEIN CBG26694"/>
    <property type="match status" value="1"/>
</dbReference>
<feature type="region of interest" description="Disordered" evidence="1">
    <location>
        <begin position="479"/>
        <end position="514"/>
    </location>
</feature>
<dbReference type="Gene3D" id="1.10.340.70">
    <property type="match status" value="1"/>
</dbReference>
<dbReference type="Pfam" id="PF17921">
    <property type="entry name" value="Integrase_H2C2"/>
    <property type="match status" value="1"/>
</dbReference>
<accession>A0A2B4RVG2</accession>
<dbReference type="PANTHER" id="PTHR37984:SF9">
    <property type="entry name" value="INTEGRASE CATALYTIC DOMAIN-CONTAINING PROTEIN"/>
    <property type="match status" value="1"/>
</dbReference>
<dbReference type="InterPro" id="IPR041577">
    <property type="entry name" value="RT_RNaseH_2"/>
</dbReference>
<dbReference type="Gene3D" id="3.30.70.270">
    <property type="match status" value="1"/>
</dbReference>
<keyword evidence="5" id="KW-1185">Reference proteome</keyword>
<evidence type="ECO:0000313" key="4">
    <source>
        <dbReference type="EMBL" id="PFX20212.1"/>
    </source>
</evidence>
<dbReference type="EMBL" id="LSMT01000326">
    <property type="protein sequence ID" value="PFX20212.1"/>
    <property type="molecule type" value="Genomic_DNA"/>
</dbReference>
<dbReference type="InterPro" id="IPR043502">
    <property type="entry name" value="DNA/RNA_pol_sf"/>
</dbReference>
<dbReference type="SUPFAM" id="SSF56672">
    <property type="entry name" value="DNA/RNA polymerases"/>
    <property type="match status" value="1"/>
</dbReference>
<name>A0A2B4RVG2_STYPI</name>
<gene>
    <name evidence="4" type="primary">Tf2-11</name>
    <name evidence="4" type="ORF">AWC38_SpisGene15332</name>
</gene>
<evidence type="ECO:0000259" key="2">
    <source>
        <dbReference type="Pfam" id="PF17919"/>
    </source>
</evidence>
<evidence type="ECO:0000259" key="3">
    <source>
        <dbReference type="Pfam" id="PF17921"/>
    </source>
</evidence>
<dbReference type="InterPro" id="IPR043128">
    <property type="entry name" value="Rev_trsase/Diguanyl_cyclase"/>
</dbReference>
<sequence length="514" mass="57493">MRRNVKSTSLRYATLEASLAKELAQTEKAKPIQELPAPQNVSELRQVLGMINFLGRFLPNLSHVISPMSKLLKSDSTRIWSHCQQEAFEKVNTMVSTASVLAFYNVNKPTVVNADASSYGLGGVLLQKHGGQLRPVVFASCTLTNSEKKYTQVKPKLMDRVPLRCHCLLMRMMRFKVKAEHVLGKELVVADTLSRNPLAAPSQTSDMEGEVKAYVDTAEMVCPVSHEKLKQIKPSTSSDPQLWRVLDYTVNGWPKYAKGVPKQICPYHAVCGDLSAADGKILYHNCLVIPASLQSKVLERIQDGHQGVTKCRERAKMSVWWLGTGRDIQNKVSIVNSVKRIYPVREKSHSSLQLFQKEATPHTATGASPCQLMMRREIRTLLPTLESNLKPVFPNQEAVSSKDEKAKTTYHQYFDKGHGVKSLPELQPGNVVSVKLDQQKGWKTPGKVIAISYTPRSYVIKTPLSVMHRNCRHLHKVTRPNGVGIPEEPELDLELESRAEDPSAGYPDAELEER</sequence>